<dbReference type="EMBL" id="MU251361">
    <property type="protein sequence ID" value="KAG9239202.1"/>
    <property type="molecule type" value="Genomic_DNA"/>
</dbReference>
<evidence type="ECO:0000313" key="7">
    <source>
        <dbReference type="EMBL" id="KAG9239202.1"/>
    </source>
</evidence>
<reference evidence="7" key="1">
    <citation type="journal article" date="2021" name="IMA Fungus">
        <title>Genomic characterization of three marine fungi, including Emericellopsis atlantica sp. nov. with signatures of a generalist lifestyle and marine biomass degradation.</title>
        <authorList>
            <person name="Hagestad O.C."/>
            <person name="Hou L."/>
            <person name="Andersen J.H."/>
            <person name="Hansen E.H."/>
            <person name="Altermark B."/>
            <person name="Li C."/>
            <person name="Kuhnert E."/>
            <person name="Cox R.J."/>
            <person name="Crous P.W."/>
            <person name="Spatafora J.W."/>
            <person name="Lail K."/>
            <person name="Amirebrahimi M."/>
            <person name="Lipzen A."/>
            <person name="Pangilinan J."/>
            <person name="Andreopoulos W."/>
            <person name="Hayes R.D."/>
            <person name="Ng V."/>
            <person name="Grigoriev I.V."/>
            <person name="Jackson S.A."/>
            <person name="Sutton T.D.S."/>
            <person name="Dobson A.D.W."/>
            <person name="Rama T."/>
        </authorList>
    </citation>
    <scope>NUCLEOTIDE SEQUENCE</scope>
    <source>
        <strain evidence="7">TRa018bII</strain>
    </source>
</reference>
<dbReference type="PANTHER" id="PTHR12483">
    <property type="entry name" value="SOLUTE CARRIER FAMILY 31 COPPER TRANSPORTERS"/>
    <property type="match status" value="1"/>
</dbReference>
<evidence type="ECO:0000256" key="4">
    <source>
        <dbReference type="ARBA" id="ARBA00022989"/>
    </source>
</evidence>
<proteinExistence type="inferred from homology"/>
<sequence>MSSMTMDMSAASASSTSIPTAATMAMSMGGGSECKLSMLLNWYTTDACFLSSEFRVGSPFPFFLVCLAVFLLVISLELSRRFQRGFDEYLWERSARYREKKVDAVGEMEEKQLIKGNGGNAAVFEKEKYTTVLLEQLARGALHVIQFAISYCIMLLYMSNNGYIIISILSGALCGFALFTRDMLRPRFKR</sequence>
<keyword evidence="6" id="KW-0813">Transport</keyword>
<evidence type="ECO:0000256" key="1">
    <source>
        <dbReference type="ARBA" id="ARBA00004141"/>
    </source>
</evidence>
<dbReference type="OrthoDB" id="161814at2759"/>
<dbReference type="PANTHER" id="PTHR12483:SF73">
    <property type="entry name" value="COPPER TRANSPORT PROTEIN CTR3"/>
    <property type="match status" value="1"/>
</dbReference>
<gene>
    <name evidence="7" type="ORF">BJ875DRAFT_366273</name>
</gene>
<evidence type="ECO:0000256" key="3">
    <source>
        <dbReference type="ARBA" id="ARBA00022692"/>
    </source>
</evidence>
<evidence type="ECO:0000256" key="2">
    <source>
        <dbReference type="ARBA" id="ARBA00006921"/>
    </source>
</evidence>
<keyword evidence="8" id="KW-1185">Reference proteome</keyword>
<dbReference type="AlphaFoldDB" id="A0A9P8CA62"/>
<feature type="transmembrane region" description="Helical" evidence="6">
    <location>
        <begin position="137"/>
        <end position="157"/>
    </location>
</feature>
<name>A0A9P8CA62_9HELO</name>
<feature type="transmembrane region" description="Helical" evidence="6">
    <location>
        <begin position="58"/>
        <end position="76"/>
    </location>
</feature>
<protein>
    <recommendedName>
        <fullName evidence="6">Copper transport protein</fullName>
    </recommendedName>
</protein>
<dbReference type="Pfam" id="PF04145">
    <property type="entry name" value="Ctr"/>
    <property type="match status" value="1"/>
</dbReference>
<keyword evidence="6" id="KW-0187">Copper transport</keyword>
<dbReference type="Proteomes" id="UP000824998">
    <property type="component" value="Unassembled WGS sequence"/>
</dbReference>
<keyword evidence="4 6" id="KW-1133">Transmembrane helix</keyword>
<evidence type="ECO:0000256" key="6">
    <source>
        <dbReference type="RuleBase" id="RU367022"/>
    </source>
</evidence>
<organism evidence="7 8">
    <name type="scientific">Amylocarpus encephaloides</name>
    <dbReference type="NCBI Taxonomy" id="45428"/>
    <lineage>
        <taxon>Eukaryota</taxon>
        <taxon>Fungi</taxon>
        <taxon>Dikarya</taxon>
        <taxon>Ascomycota</taxon>
        <taxon>Pezizomycotina</taxon>
        <taxon>Leotiomycetes</taxon>
        <taxon>Helotiales</taxon>
        <taxon>Helotiales incertae sedis</taxon>
        <taxon>Amylocarpus</taxon>
    </lineage>
</organism>
<comment type="caution">
    <text evidence="7">The sequence shown here is derived from an EMBL/GenBank/DDBJ whole genome shotgun (WGS) entry which is preliminary data.</text>
</comment>
<dbReference type="InterPro" id="IPR007274">
    <property type="entry name" value="Cop_transporter"/>
</dbReference>
<evidence type="ECO:0000313" key="8">
    <source>
        <dbReference type="Proteomes" id="UP000824998"/>
    </source>
</evidence>
<keyword evidence="6" id="KW-0406">Ion transport</keyword>
<evidence type="ECO:0000256" key="5">
    <source>
        <dbReference type="ARBA" id="ARBA00023136"/>
    </source>
</evidence>
<dbReference type="GO" id="GO:0016020">
    <property type="term" value="C:membrane"/>
    <property type="evidence" value="ECO:0007669"/>
    <property type="project" value="UniProtKB-SubCell"/>
</dbReference>
<comment type="subcellular location">
    <subcellularLocation>
        <location evidence="1 6">Membrane</location>
        <topology evidence="1 6">Multi-pass membrane protein</topology>
    </subcellularLocation>
</comment>
<accession>A0A9P8CA62</accession>
<feature type="transmembrane region" description="Helical" evidence="6">
    <location>
        <begin position="163"/>
        <end position="180"/>
    </location>
</feature>
<keyword evidence="6" id="KW-0186">Copper</keyword>
<keyword evidence="3 6" id="KW-0812">Transmembrane</keyword>
<comment type="similarity">
    <text evidence="2 6">Belongs to the copper transporter (Ctr) (TC 1.A.56) family. SLC31A subfamily.</text>
</comment>
<dbReference type="GO" id="GO:0005375">
    <property type="term" value="F:copper ion transmembrane transporter activity"/>
    <property type="evidence" value="ECO:0007669"/>
    <property type="project" value="UniProtKB-UniRule"/>
</dbReference>
<keyword evidence="5 6" id="KW-0472">Membrane</keyword>